<evidence type="ECO:0000256" key="8">
    <source>
        <dbReference type="SAM" id="Phobius"/>
    </source>
</evidence>
<dbReference type="GO" id="GO:0005886">
    <property type="term" value="C:plasma membrane"/>
    <property type="evidence" value="ECO:0007669"/>
    <property type="project" value="UniProtKB-SubCell"/>
</dbReference>
<feature type="transmembrane region" description="Helical" evidence="8">
    <location>
        <begin position="12"/>
        <end position="33"/>
    </location>
</feature>
<evidence type="ECO:0000313" key="9">
    <source>
        <dbReference type="EMBL" id="MCW3789445.1"/>
    </source>
</evidence>
<sequence length="156" mass="17590">MAKFRKKGSKGLPPISTASLPDIVFMLLFFFMVSTTMKEVSLKVKIKVPQATELAKLEKKSLVTYIYVGVPTTQYRSLYGSEPRIQLNDQFATVSDIQSYIAQERESMKESDRPKMTTSIKADFDCPMGIITSIKQALRKAQALKINYSAAQKSEY</sequence>
<dbReference type="EMBL" id="JAPDPJ010000111">
    <property type="protein sequence ID" value="MCW3789445.1"/>
    <property type="molecule type" value="Genomic_DNA"/>
</dbReference>
<dbReference type="GO" id="GO:0015031">
    <property type="term" value="P:protein transport"/>
    <property type="evidence" value="ECO:0007669"/>
    <property type="project" value="UniProtKB-KW"/>
</dbReference>
<dbReference type="Proteomes" id="UP001209229">
    <property type="component" value="Unassembled WGS sequence"/>
</dbReference>
<dbReference type="Pfam" id="PF02472">
    <property type="entry name" value="ExbD"/>
    <property type="match status" value="1"/>
</dbReference>
<evidence type="ECO:0000256" key="3">
    <source>
        <dbReference type="ARBA" id="ARBA00022475"/>
    </source>
</evidence>
<keyword evidence="10" id="KW-1185">Reference proteome</keyword>
<evidence type="ECO:0000256" key="4">
    <source>
        <dbReference type="ARBA" id="ARBA00022692"/>
    </source>
</evidence>
<name>A0AAE3MAH9_9BACT</name>
<comment type="similarity">
    <text evidence="2 7">Belongs to the ExbD/TolR family.</text>
</comment>
<proteinExistence type="inferred from homology"/>
<keyword evidence="7" id="KW-0813">Transport</keyword>
<evidence type="ECO:0000256" key="2">
    <source>
        <dbReference type="ARBA" id="ARBA00005811"/>
    </source>
</evidence>
<evidence type="ECO:0000256" key="6">
    <source>
        <dbReference type="ARBA" id="ARBA00023136"/>
    </source>
</evidence>
<gene>
    <name evidence="9" type="ORF">OM075_23485</name>
</gene>
<evidence type="ECO:0000256" key="1">
    <source>
        <dbReference type="ARBA" id="ARBA00004162"/>
    </source>
</evidence>
<organism evidence="9 10">
    <name type="scientific">Plebeiibacterium sediminum</name>
    <dbReference type="NCBI Taxonomy" id="2992112"/>
    <lineage>
        <taxon>Bacteria</taxon>
        <taxon>Pseudomonadati</taxon>
        <taxon>Bacteroidota</taxon>
        <taxon>Bacteroidia</taxon>
        <taxon>Marinilabiliales</taxon>
        <taxon>Marinilabiliaceae</taxon>
        <taxon>Plebeiibacterium</taxon>
    </lineage>
</organism>
<evidence type="ECO:0000256" key="5">
    <source>
        <dbReference type="ARBA" id="ARBA00022989"/>
    </source>
</evidence>
<keyword evidence="5 8" id="KW-1133">Transmembrane helix</keyword>
<dbReference type="InterPro" id="IPR003400">
    <property type="entry name" value="ExbD"/>
</dbReference>
<reference evidence="9" key="1">
    <citation type="submission" date="2022-10" db="EMBL/GenBank/DDBJ databases">
        <authorList>
            <person name="Yu W.X."/>
        </authorList>
    </citation>
    <scope>NUCLEOTIDE SEQUENCE</scope>
    <source>
        <strain evidence="9">AAT</strain>
    </source>
</reference>
<evidence type="ECO:0000256" key="7">
    <source>
        <dbReference type="RuleBase" id="RU003879"/>
    </source>
</evidence>
<dbReference type="AlphaFoldDB" id="A0AAE3MAH9"/>
<protein>
    <submittedName>
        <fullName evidence="9">Biopolymer transporter ExbD</fullName>
    </submittedName>
</protein>
<accession>A0AAE3MAH9</accession>
<dbReference type="GO" id="GO:0022857">
    <property type="term" value="F:transmembrane transporter activity"/>
    <property type="evidence" value="ECO:0007669"/>
    <property type="project" value="InterPro"/>
</dbReference>
<keyword evidence="3" id="KW-1003">Cell membrane</keyword>
<comment type="caution">
    <text evidence="9">The sequence shown here is derived from an EMBL/GenBank/DDBJ whole genome shotgun (WGS) entry which is preliminary data.</text>
</comment>
<keyword evidence="6 8" id="KW-0472">Membrane</keyword>
<keyword evidence="4 7" id="KW-0812">Transmembrane</keyword>
<evidence type="ECO:0000313" key="10">
    <source>
        <dbReference type="Proteomes" id="UP001209229"/>
    </source>
</evidence>
<keyword evidence="7" id="KW-0653">Protein transport</keyword>
<comment type="subcellular location">
    <subcellularLocation>
        <location evidence="1">Cell membrane</location>
        <topology evidence="1">Single-pass membrane protein</topology>
    </subcellularLocation>
    <subcellularLocation>
        <location evidence="7">Cell membrane</location>
        <topology evidence="7">Single-pass type II membrane protein</topology>
    </subcellularLocation>
</comment>
<dbReference type="RefSeq" id="WP_301192996.1">
    <property type="nucleotide sequence ID" value="NZ_JAPDPJ010000111.1"/>
</dbReference>